<dbReference type="STRING" id="375574.GCA_001418035_00473"/>
<dbReference type="PANTHER" id="PTHR21087:SF16">
    <property type="entry name" value="SHIKIMATE KINASE 1, CHLOROPLASTIC"/>
    <property type="match status" value="1"/>
</dbReference>
<feature type="binding site" evidence="11">
    <location>
        <position position="121"/>
    </location>
    <ligand>
        <name>ATP</name>
        <dbReference type="ChEBI" id="CHEBI:30616"/>
    </ligand>
</feature>
<dbReference type="EC" id="2.7.1.71" evidence="3 11"/>
<dbReference type="CDD" id="cd00464">
    <property type="entry name" value="SK"/>
    <property type="match status" value="1"/>
</dbReference>
<organism evidence="12 13">
    <name type="scientific">Gulbenkiania indica</name>
    <dbReference type="NCBI Taxonomy" id="375574"/>
    <lineage>
        <taxon>Bacteria</taxon>
        <taxon>Pseudomonadati</taxon>
        <taxon>Pseudomonadota</taxon>
        <taxon>Betaproteobacteria</taxon>
        <taxon>Neisseriales</taxon>
        <taxon>Chromobacteriaceae</taxon>
        <taxon>Gulbenkiania</taxon>
    </lineage>
</organism>
<feature type="binding site" evidence="11">
    <location>
        <position position="83"/>
    </location>
    <ligand>
        <name>substrate</name>
    </ligand>
</feature>
<evidence type="ECO:0000256" key="2">
    <source>
        <dbReference type="ARBA" id="ARBA00006997"/>
    </source>
</evidence>
<dbReference type="AlphaFoldDB" id="A0A0K6GTF8"/>
<evidence type="ECO:0000256" key="6">
    <source>
        <dbReference type="ARBA" id="ARBA00022741"/>
    </source>
</evidence>
<feature type="binding site" evidence="11">
    <location>
        <begin position="15"/>
        <end position="20"/>
    </location>
    <ligand>
        <name>ATP</name>
        <dbReference type="ChEBI" id="CHEBI:30616"/>
    </ligand>
</feature>
<keyword evidence="13" id="KW-1185">Reference proteome</keyword>
<dbReference type="GO" id="GO:0008652">
    <property type="term" value="P:amino acid biosynthetic process"/>
    <property type="evidence" value="ECO:0007669"/>
    <property type="project" value="UniProtKB-KW"/>
</dbReference>
<dbReference type="HAMAP" id="MF_00109">
    <property type="entry name" value="Shikimate_kinase"/>
    <property type="match status" value="1"/>
</dbReference>
<evidence type="ECO:0000256" key="7">
    <source>
        <dbReference type="ARBA" id="ARBA00022777"/>
    </source>
</evidence>
<keyword evidence="11" id="KW-0963">Cytoplasm</keyword>
<feature type="binding site" evidence="11">
    <location>
        <position position="140"/>
    </location>
    <ligand>
        <name>substrate</name>
    </ligand>
</feature>
<comment type="subunit">
    <text evidence="11">Monomer.</text>
</comment>
<keyword evidence="11" id="KW-0460">Magnesium</keyword>
<dbReference type="PRINTS" id="PR01100">
    <property type="entry name" value="SHIKIMTKNASE"/>
</dbReference>
<sequence>MENLAGNFFLVGLMGAGKTTVGRALARRSGKTFYDSDHEIERRTGVKVATIFDIEGETRFRDRESAVIADLVRLNDIVLATGGGAVLRPQNREALRAHGTVIYLRANIEDLLARTQHDKNRPLLQTADPRAKLESLFAERDPLYREIADIVVDTTQQNVNLLVSRLEQQLQKRQRRTESLS</sequence>
<dbReference type="InterPro" id="IPR031322">
    <property type="entry name" value="Shikimate/glucono_kinase"/>
</dbReference>
<dbReference type="SUPFAM" id="SSF52540">
    <property type="entry name" value="P-loop containing nucleoside triphosphate hydrolases"/>
    <property type="match status" value="1"/>
</dbReference>
<dbReference type="GO" id="GO:0000287">
    <property type="term" value="F:magnesium ion binding"/>
    <property type="evidence" value="ECO:0007669"/>
    <property type="project" value="UniProtKB-UniRule"/>
</dbReference>
<dbReference type="GO" id="GO:0005524">
    <property type="term" value="F:ATP binding"/>
    <property type="evidence" value="ECO:0007669"/>
    <property type="project" value="UniProtKB-UniRule"/>
</dbReference>
<feature type="binding site" evidence="11">
    <location>
        <position position="61"/>
    </location>
    <ligand>
        <name>substrate</name>
    </ligand>
</feature>
<feature type="binding site" evidence="11">
    <location>
        <position position="19"/>
    </location>
    <ligand>
        <name>Mg(2+)</name>
        <dbReference type="ChEBI" id="CHEBI:18420"/>
    </ligand>
</feature>
<dbReference type="Gene3D" id="3.40.50.300">
    <property type="entry name" value="P-loop containing nucleotide triphosphate hydrolases"/>
    <property type="match status" value="1"/>
</dbReference>
<dbReference type="GO" id="GO:0004765">
    <property type="term" value="F:shikimate kinase activity"/>
    <property type="evidence" value="ECO:0007669"/>
    <property type="project" value="UniProtKB-UniRule"/>
</dbReference>
<dbReference type="NCBIfam" id="NF003456">
    <property type="entry name" value="PRK05057.1"/>
    <property type="match status" value="1"/>
</dbReference>
<keyword evidence="4 11" id="KW-0028">Amino-acid biosynthesis</keyword>
<dbReference type="GO" id="GO:0009073">
    <property type="term" value="P:aromatic amino acid family biosynthetic process"/>
    <property type="evidence" value="ECO:0007669"/>
    <property type="project" value="UniProtKB-KW"/>
</dbReference>
<evidence type="ECO:0000256" key="8">
    <source>
        <dbReference type="ARBA" id="ARBA00022840"/>
    </source>
</evidence>
<feature type="binding site" evidence="11">
    <location>
        <position position="37"/>
    </location>
    <ligand>
        <name>substrate</name>
    </ligand>
</feature>
<evidence type="ECO:0000256" key="1">
    <source>
        <dbReference type="ARBA" id="ARBA00004842"/>
    </source>
</evidence>
<evidence type="ECO:0000256" key="11">
    <source>
        <dbReference type="HAMAP-Rule" id="MF_00109"/>
    </source>
</evidence>
<dbReference type="PROSITE" id="PS01128">
    <property type="entry name" value="SHIKIMATE_KINASE"/>
    <property type="match status" value="1"/>
</dbReference>
<dbReference type="InterPro" id="IPR000623">
    <property type="entry name" value="Shikimate_kinase/TSH1"/>
</dbReference>
<comment type="similarity">
    <text evidence="2 11">Belongs to the shikimate kinase family.</text>
</comment>
<evidence type="ECO:0000313" key="12">
    <source>
        <dbReference type="EMBL" id="CUA81828.1"/>
    </source>
</evidence>
<comment type="subcellular location">
    <subcellularLocation>
        <location evidence="11">Cytoplasm</location>
    </subcellularLocation>
</comment>
<dbReference type="PANTHER" id="PTHR21087">
    <property type="entry name" value="SHIKIMATE KINASE"/>
    <property type="match status" value="1"/>
</dbReference>
<comment type="cofactor">
    <cofactor evidence="11">
        <name>Mg(2+)</name>
        <dbReference type="ChEBI" id="CHEBI:18420"/>
    </cofactor>
    <text evidence="11">Binds 1 Mg(2+) ion per subunit.</text>
</comment>
<keyword evidence="6 11" id="KW-0547">Nucleotide-binding</keyword>
<keyword evidence="9 11" id="KW-0057">Aromatic amino acid biosynthesis</keyword>
<gene>
    <name evidence="11" type="primary">aroK</name>
    <name evidence="12" type="ORF">Ga0061063_0675</name>
</gene>
<dbReference type="EMBL" id="CYHA01000001">
    <property type="protein sequence ID" value="CUA81828.1"/>
    <property type="molecule type" value="Genomic_DNA"/>
</dbReference>
<protein>
    <recommendedName>
        <fullName evidence="3 11">Shikimate kinase</fullName>
        <shortName evidence="11">SK</shortName>
        <ecNumber evidence="3 11">2.7.1.71</ecNumber>
    </recommendedName>
</protein>
<keyword evidence="8 11" id="KW-0067">ATP-binding</keyword>
<evidence type="ECO:0000256" key="5">
    <source>
        <dbReference type="ARBA" id="ARBA00022679"/>
    </source>
</evidence>
<comment type="function">
    <text evidence="11">Catalyzes the specific phosphorylation of the 3-hydroxyl group of shikimic acid using ATP as a cosubstrate.</text>
</comment>
<comment type="catalytic activity">
    <reaction evidence="10 11">
        <text>shikimate + ATP = 3-phosphoshikimate + ADP + H(+)</text>
        <dbReference type="Rhea" id="RHEA:13121"/>
        <dbReference type="ChEBI" id="CHEBI:15378"/>
        <dbReference type="ChEBI" id="CHEBI:30616"/>
        <dbReference type="ChEBI" id="CHEBI:36208"/>
        <dbReference type="ChEBI" id="CHEBI:145989"/>
        <dbReference type="ChEBI" id="CHEBI:456216"/>
        <dbReference type="EC" id="2.7.1.71"/>
    </reaction>
</comment>
<evidence type="ECO:0000256" key="9">
    <source>
        <dbReference type="ARBA" id="ARBA00023141"/>
    </source>
</evidence>
<dbReference type="GO" id="GO:0005829">
    <property type="term" value="C:cytosol"/>
    <property type="evidence" value="ECO:0007669"/>
    <property type="project" value="TreeGrafter"/>
</dbReference>
<keyword evidence="11" id="KW-0479">Metal-binding</keyword>
<feature type="binding site" evidence="11">
    <location>
        <position position="157"/>
    </location>
    <ligand>
        <name>ATP</name>
        <dbReference type="ChEBI" id="CHEBI:30616"/>
    </ligand>
</feature>
<dbReference type="UniPathway" id="UPA00053">
    <property type="reaction ID" value="UER00088"/>
</dbReference>
<name>A0A0K6GTF8_9NEIS</name>
<dbReference type="Pfam" id="PF01202">
    <property type="entry name" value="SKI"/>
    <property type="match status" value="1"/>
</dbReference>
<dbReference type="GO" id="GO:0009423">
    <property type="term" value="P:chorismate biosynthetic process"/>
    <property type="evidence" value="ECO:0007669"/>
    <property type="project" value="UniProtKB-UniRule"/>
</dbReference>
<dbReference type="InterPro" id="IPR023000">
    <property type="entry name" value="Shikimate_kinase_CS"/>
</dbReference>
<accession>A0A0K6GTF8</accession>
<keyword evidence="7 11" id="KW-0418">Kinase</keyword>
<evidence type="ECO:0000256" key="4">
    <source>
        <dbReference type="ARBA" id="ARBA00022605"/>
    </source>
</evidence>
<keyword evidence="5 11" id="KW-0808">Transferase</keyword>
<reference evidence="13" key="1">
    <citation type="submission" date="2015-08" db="EMBL/GenBank/DDBJ databases">
        <authorList>
            <person name="Varghese N."/>
        </authorList>
    </citation>
    <scope>NUCLEOTIDE SEQUENCE [LARGE SCALE GENOMIC DNA]</scope>
    <source>
        <strain evidence="13">DSM 17901</strain>
    </source>
</reference>
<evidence type="ECO:0000256" key="3">
    <source>
        <dbReference type="ARBA" id="ARBA00012154"/>
    </source>
</evidence>
<proteinExistence type="inferred from homology"/>
<dbReference type="InterPro" id="IPR027417">
    <property type="entry name" value="P-loop_NTPase"/>
</dbReference>
<comment type="pathway">
    <text evidence="1 11">Metabolic intermediate biosynthesis; chorismate biosynthesis; chorismate from D-erythrose 4-phosphate and phosphoenolpyruvate: step 5/7.</text>
</comment>
<evidence type="ECO:0000313" key="13">
    <source>
        <dbReference type="Proteomes" id="UP000243535"/>
    </source>
</evidence>
<dbReference type="Proteomes" id="UP000243535">
    <property type="component" value="Unassembled WGS sequence"/>
</dbReference>
<evidence type="ECO:0000256" key="10">
    <source>
        <dbReference type="ARBA" id="ARBA00048567"/>
    </source>
</evidence>